<dbReference type="OMA" id="ISMLDHI"/>
<dbReference type="Proteomes" id="UP000504633">
    <property type="component" value="Unplaced"/>
</dbReference>
<evidence type="ECO:0000313" key="2">
    <source>
        <dbReference type="RefSeq" id="XP_023169263.1"/>
    </source>
</evidence>
<accession>A0A6J1LYS8</accession>
<dbReference type="AlphaFoldDB" id="A0A6J1LYS8"/>
<organism evidence="1 2">
    <name type="scientific">Drosophila hydei</name>
    <name type="common">Fruit fly</name>
    <dbReference type="NCBI Taxonomy" id="7224"/>
    <lineage>
        <taxon>Eukaryota</taxon>
        <taxon>Metazoa</taxon>
        <taxon>Ecdysozoa</taxon>
        <taxon>Arthropoda</taxon>
        <taxon>Hexapoda</taxon>
        <taxon>Insecta</taxon>
        <taxon>Pterygota</taxon>
        <taxon>Neoptera</taxon>
        <taxon>Endopterygota</taxon>
        <taxon>Diptera</taxon>
        <taxon>Brachycera</taxon>
        <taxon>Muscomorpha</taxon>
        <taxon>Ephydroidea</taxon>
        <taxon>Drosophilidae</taxon>
        <taxon>Drosophila</taxon>
    </lineage>
</organism>
<dbReference type="OrthoDB" id="5797993at2759"/>
<dbReference type="PANTHER" id="PTHR37962">
    <property type="entry name" value="MALE STERILE (3) 76CA"/>
    <property type="match status" value="1"/>
</dbReference>
<evidence type="ECO:0000313" key="1">
    <source>
        <dbReference type="Proteomes" id="UP000504633"/>
    </source>
</evidence>
<sequence length="292" mass="33193">MYVCIYKYISIYFVTRAEYKFSRRGAKVKENLQLKMAQHEEIGNVNIWWFPQDFCQSRYGDYRQSGKNSCTLISLIVADKVARMPSLCHSVSELPDVAWDLIGDSINDGNIVYHDLISANRNINIPDALKAIRSHQKINFRLREWFFTQVGSDPLSPMIVGVELSRIFTTTLEAFQKADGWDVPSHLFAAIVADCRTVMVSIDLRTSIAAIIDSHQHGSDAGALFAQSTIHYISDLMFWFISMLDHIYSSHPAIFEISFLCTMPDIALRIPPAVEQYANKICKPKEKASKLT</sequence>
<gene>
    <name evidence="2" type="primary">LOC111598307</name>
</gene>
<dbReference type="KEGG" id="dhe:111598307"/>
<proteinExistence type="predicted"/>
<dbReference type="RefSeq" id="XP_023169263.1">
    <property type="nucleotide sequence ID" value="XM_023313495.2"/>
</dbReference>
<dbReference type="PANTHER" id="PTHR37962:SF2">
    <property type="entry name" value="MALE STERILE (3) 76CA"/>
    <property type="match status" value="1"/>
</dbReference>
<reference evidence="2" key="1">
    <citation type="submission" date="2025-08" db="UniProtKB">
        <authorList>
            <consortium name="RefSeq"/>
        </authorList>
    </citation>
    <scope>IDENTIFICATION</scope>
    <source>
        <strain evidence="2">15085-1641.00</strain>
        <tissue evidence="2">Whole body</tissue>
    </source>
</reference>
<name>A0A6J1LYS8_DROHY</name>
<keyword evidence="1" id="KW-1185">Reference proteome</keyword>
<protein>
    <submittedName>
        <fullName evidence="2">Uncharacterized protein LOC111598307</fullName>
    </submittedName>
</protein>
<dbReference type="GeneID" id="111598307"/>